<dbReference type="PANTHER" id="PTHR30203">
    <property type="entry name" value="OUTER MEMBRANE CATION EFFLUX PROTEIN"/>
    <property type="match status" value="1"/>
</dbReference>
<dbReference type="InterPro" id="IPR003423">
    <property type="entry name" value="OMP_efflux"/>
</dbReference>
<dbReference type="Gene3D" id="1.20.1600.10">
    <property type="entry name" value="Outer membrane efflux proteins (OEP)"/>
    <property type="match status" value="1"/>
</dbReference>
<dbReference type="Gene3D" id="2.20.200.10">
    <property type="entry name" value="Outer membrane efflux proteins (OEP)"/>
    <property type="match status" value="1"/>
</dbReference>
<dbReference type="PROSITE" id="PS51257">
    <property type="entry name" value="PROKAR_LIPOPROTEIN"/>
    <property type="match status" value="1"/>
</dbReference>
<dbReference type="GO" id="GO:0016020">
    <property type="term" value="C:membrane"/>
    <property type="evidence" value="ECO:0007669"/>
    <property type="project" value="InterPro"/>
</dbReference>
<dbReference type="PANTHER" id="PTHR30203:SF30">
    <property type="entry name" value="OUTER MEMBRANE PROTEIN-RELATED"/>
    <property type="match status" value="1"/>
</dbReference>
<reference evidence="1" key="1">
    <citation type="journal article" date="2012" name="PLoS ONE">
        <title>Gene sets for utilization of primary and secondary nutrition supplies in the distal gut of endangered iberian lynx.</title>
        <authorList>
            <person name="Alcaide M."/>
            <person name="Messina E."/>
            <person name="Richter M."/>
            <person name="Bargiela R."/>
            <person name="Peplies J."/>
            <person name="Huws S.A."/>
            <person name="Newbold C.J."/>
            <person name="Golyshin P.N."/>
            <person name="Simon M.A."/>
            <person name="Lopez G."/>
            <person name="Yakimov M.M."/>
            <person name="Ferrer M."/>
        </authorList>
    </citation>
    <scope>NUCLEOTIDE SEQUENCE</scope>
</reference>
<dbReference type="NCBIfam" id="TIGR01845">
    <property type="entry name" value="outer_NodT"/>
    <property type="match status" value="1"/>
</dbReference>
<dbReference type="Pfam" id="PF02321">
    <property type="entry name" value="OEP"/>
    <property type="match status" value="2"/>
</dbReference>
<accession>J9GS21</accession>
<evidence type="ECO:0000313" key="1">
    <source>
        <dbReference type="EMBL" id="EJX11297.1"/>
    </source>
</evidence>
<dbReference type="InterPro" id="IPR010131">
    <property type="entry name" value="MdtP/NodT-like"/>
</dbReference>
<dbReference type="AlphaFoldDB" id="J9GS21"/>
<dbReference type="EMBL" id="AMCI01000001">
    <property type="protein sequence ID" value="EJX11297.1"/>
    <property type="molecule type" value="Genomic_DNA"/>
</dbReference>
<proteinExistence type="predicted"/>
<dbReference type="SUPFAM" id="SSF56954">
    <property type="entry name" value="Outer membrane efflux proteins (OEP)"/>
    <property type="match status" value="1"/>
</dbReference>
<comment type="caution">
    <text evidence="1">The sequence shown here is derived from an EMBL/GenBank/DDBJ whole genome shotgun (WGS) entry which is preliminary data.</text>
</comment>
<organism evidence="1">
    <name type="scientific">gut metagenome</name>
    <dbReference type="NCBI Taxonomy" id="749906"/>
    <lineage>
        <taxon>unclassified sequences</taxon>
        <taxon>metagenomes</taxon>
        <taxon>organismal metagenomes</taxon>
    </lineage>
</organism>
<protein>
    <submittedName>
        <fullName evidence="1">Outer membrane efflux family protein</fullName>
    </submittedName>
</protein>
<name>J9GS21_9ZZZZ</name>
<dbReference type="GO" id="GO:0015562">
    <property type="term" value="F:efflux transmembrane transporter activity"/>
    <property type="evidence" value="ECO:0007669"/>
    <property type="project" value="InterPro"/>
</dbReference>
<gene>
    <name evidence="1" type="ORF">EVA_00046</name>
</gene>
<sequence>MGRLKTAACCAVAALTLSLGGCKAPTLTPTETVTLPDTFTGDADTTTMASLPWKAFFPDPILTAYLDSALARNHSFLQTLEQVSMARAQVKVGKGALWPEVMLGLEAGVQRFGDHTMDGVGNSTTNTPDLPKDLHIPDPYRNFNLGLSFQWEADLWGKLTDKKRAAVHRWMQSVEARRLAQTMLVCEVAEVYYRLIGLDKKHFVLTETIEKAANAYLLAKELMNEGEESRLSVDQFHSYRLKLEELLLDTDQQIDETERALAVLLGKMPFKVQRSTFEEISESDFPVETGIPAQLLRNRPDVQAAEFELLACKSDVRAARKAFFPSLMLGGSGGFNAFNTKEWFNTPGSLVWNLAAGLTAPIFQRNQLRALWDEANSRQRIALLDYHETVLQSYVEVLNLITSSEKMGRRKALKQEESRIHHRSIYSANELFKTGYAGYLDVLSADERYLECELERIDLNIAYCQLYAQLYRSLGGGRF</sequence>